<evidence type="ECO:0000313" key="20">
    <source>
        <dbReference type="Proteomes" id="UP001335100"/>
    </source>
</evidence>
<keyword evidence="4 14" id="KW-1134">Transmembrane beta strand</keyword>
<organism evidence="19 20">
    <name type="scientific">Pseudomonas ulcerans</name>
    <dbReference type="NCBI Taxonomy" id="3115852"/>
    <lineage>
        <taxon>Bacteria</taxon>
        <taxon>Pseudomonadati</taxon>
        <taxon>Pseudomonadota</taxon>
        <taxon>Gammaproteobacteria</taxon>
        <taxon>Pseudomonadales</taxon>
        <taxon>Pseudomonadaceae</taxon>
        <taxon>Pseudomonas</taxon>
    </lineage>
</organism>
<feature type="signal peptide" evidence="17">
    <location>
        <begin position="1"/>
        <end position="31"/>
    </location>
</feature>
<dbReference type="InterPro" id="IPR037066">
    <property type="entry name" value="Plug_dom_sf"/>
</dbReference>
<dbReference type="InterPro" id="IPR010917">
    <property type="entry name" value="TonB_rcpt_CS"/>
</dbReference>
<gene>
    <name evidence="19" type="ORF">V0R50_13850</name>
</gene>
<evidence type="ECO:0000256" key="5">
    <source>
        <dbReference type="ARBA" id="ARBA00022496"/>
    </source>
</evidence>
<dbReference type="SUPFAM" id="SSF56935">
    <property type="entry name" value="Porins"/>
    <property type="match status" value="1"/>
</dbReference>
<dbReference type="SMART" id="SM00965">
    <property type="entry name" value="STN"/>
    <property type="match status" value="1"/>
</dbReference>
<evidence type="ECO:0000256" key="11">
    <source>
        <dbReference type="ARBA" id="ARBA00023136"/>
    </source>
</evidence>
<dbReference type="NCBIfam" id="TIGR01783">
    <property type="entry name" value="TonB-siderophor"/>
    <property type="match status" value="1"/>
</dbReference>
<comment type="subcellular location">
    <subcellularLocation>
        <location evidence="1 14">Cell outer membrane</location>
        <topology evidence="1 14">Multi-pass membrane protein</topology>
    </subcellularLocation>
</comment>
<feature type="chain" id="PRO_5046041238" evidence="17">
    <location>
        <begin position="32"/>
        <end position="820"/>
    </location>
</feature>
<evidence type="ECO:0000256" key="2">
    <source>
        <dbReference type="ARBA" id="ARBA00009810"/>
    </source>
</evidence>
<dbReference type="InterPro" id="IPR012910">
    <property type="entry name" value="Plug_dom"/>
</dbReference>
<dbReference type="InterPro" id="IPR039426">
    <property type="entry name" value="TonB-dep_rcpt-like"/>
</dbReference>
<keyword evidence="7 17" id="KW-0732">Signal</keyword>
<keyword evidence="3 14" id="KW-0813">Transport</keyword>
<evidence type="ECO:0000256" key="16">
    <source>
        <dbReference type="RuleBase" id="RU003357"/>
    </source>
</evidence>
<dbReference type="EMBL" id="JAZDQJ010000013">
    <property type="protein sequence ID" value="MEE1934313.1"/>
    <property type="molecule type" value="Genomic_DNA"/>
</dbReference>
<evidence type="ECO:0000256" key="10">
    <source>
        <dbReference type="ARBA" id="ARBA00023077"/>
    </source>
</evidence>
<keyword evidence="13 14" id="KW-0998">Cell outer membrane</keyword>
<dbReference type="InterPro" id="IPR011662">
    <property type="entry name" value="Secretin/TonB_short_N"/>
</dbReference>
<evidence type="ECO:0000256" key="4">
    <source>
        <dbReference type="ARBA" id="ARBA00022452"/>
    </source>
</evidence>
<dbReference type="Gene3D" id="3.55.50.30">
    <property type="match status" value="1"/>
</dbReference>
<dbReference type="RefSeq" id="WP_330075085.1">
    <property type="nucleotide sequence ID" value="NZ_JAZDQJ010000013.1"/>
</dbReference>
<proteinExistence type="inferred from homology"/>
<evidence type="ECO:0000256" key="14">
    <source>
        <dbReference type="PROSITE-ProRule" id="PRU01360"/>
    </source>
</evidence>
<dbReference type="Pfam" id="PF07715">
    <property type="entry name" value="Plug"/>
    <property type="match status" value="1"/>
</dbReference>
<keyword evidence="6 14" id="KW-0812">Transmembrane</keyword>
<keyword evidence="12 19" id="KW-0675">Receptor</keyword>
<dbReference type="PANTHER" id="PTHR32552:SF74">
    <property type="entry name" value="HYDROXAMATE SIDEROPHORE RECEPTOR FHUE"/>
    <property type="match status" value="1"/>
</dbReference>
<dbReference type="Pfam" id="PF07660">
    <property type="entry name" value="STN"/>
    <property type="match status" value="1"/>
</dbReference>
<dbReference type="InterPro" id="IPR010105">
    <property type="entry name" value="TonB_sidphr_rcpt"/>
</dbReference>
<keyword evidence="11 14" id="KW-0472">Membrane</keyword>
<keyword evidence="20" id="KW-1185">Reference proteome</keyword>
<accession>A0ABU7HS01</accession>
<reference evidence="19 20" key="1">
    <citation type="submission" date="2024-01" db="EMBL/GenBank/DDBJ databases">
        <title>Unpublished Manusciprt.</title>
        <authorList>
            <person name="Duman M."/>
            <person name="Valdes E.G."/>
            <person name="Ajmi N."/>
            <person name="Altun S."/>
            <person name="Saticioglu I.B."/>
        </authorList>
    </citation>
    <scope>NUCLEOTIDE SEQUENCE [LARGE SCALE GENOMIC DNA]</scope>
    <source>
        <strain evidence="19 20">148P</strain>
    </source>
</reference>
<feature type="domain" description="Secretin/TonB short N-terminal" evidence="18">
    <location>
        <begin position="57"/>
        <end position="108"/>
    </location>
</feature>
<dbReference type="Gene3D" id="2.40.170.20">
    <property type="entry name" value="TonB-dependent receptor, beta-barrel domain"/>
    <property type="match status" value="1"/>
</dbReference>
<evidence type="ECO:0000256" key="6">
    <source>
        <dbReference type="ARBA" id="ARBA00022692"/>
    </source>
</evidence>
<dbReference type="InterPro" id="IPR036942">
    <property type="entry name" value="Beta-barrel_TonB_sf"/>
</dbReference>
<dbReference type="CDD" id="cd01347">
    <property type="entry name" value="ligand_gated_channel"/>
    <property type="match status" value="1"/>
</dbReference>
<evidence type="ECO:0000256" key="7">
    <source>
        <dbReference type="ARBA" id="ARBA00022729"/>
    </source>
</evidence>
<sequence>MTSTRSPRRSPNLRTSVALSLLLAGPAAALAAPAHDYVLRQGDLGEALTGFAAQAGVVLSFDTRLTVGMHTPGLRGQYSVEEALALLLRGTGLQAVREADGRYSLVKLPEDSAMVLAPSTINAQGLGEVTETTGSYTTGSVSVGKTPQAIKDTPQTVSVISRQRLEDQKLTTVAQAMTQTTGISLFEGSLTSTRYLSRGFEITNFRVDGGASMADGVWKNSDTAIFDHIEVLRGADGLFAGAGEPGGTVNFVRKRPTFEPQASITTSAGSWDDYRSELDISGPLAADGKLRGRAVMVSQNKQSFMDDASANHDLFYGVLEADLTDSTNLFVGLSRGRYRDSDQTYGLPRYSTGEDLKLSRSLFLAGADDYFTQRENSYFATLKQQLGEDWSLNLDTLYTRLLTQRDYYNFNGAIDPATGSGSGAEWGYQDARAHERSVDLSLRGNFTSFGLEHSLVAGWMWHDFDTRTPLYTGGFVSVPNIFAFDPKDYPSRKAQAVQNGSNQTKRRTDGLYTNLRLQLAEPLHWFIGGSLTNYRYAYDYTDTVTGVVSPSRYEDSNVFVPYTGLTYALTPQWTAYGSISEIYKSQADRLAGPLPGGSSLDPITGRNHELGVKGSLWDGRVNTYVALYYIKREGEAVRDPNSGSSSNPQTGASCCFLREGEVTSKGIDLEISGEVLERLQATFGYTYNHIEKNASSLDYTSLTPRHLAKLFATYQLPGAWSAFKLGGGVTAQSASFVSGSALLRDSNGNLTGQSQSYSFSQAGYSLWNAFAHYDVDEHWSLALNAENLFDKRYYSTVGYSDYANFYGEPRRYVLTLSGRF</sequence>
<keyword evidence="9" id="KW-0406">Ion transport</keyword>
<keyword evidence="5" id="KW-0410">Iron transport</keyword>
<evidence type="ECO:0000256" key="1">
    <source>
        <dbReference type="ARBA" id="ARBA00004571"/>
    </source>
</evidence>
<evidence type="ECO:0000259" key="18">
    <source>
        <dbReference type="SMART" id="SM00965"/>
    </source>
</evidence>
<protein>
    <submittedName>
        <fullName evidence="19">TonB-dependent siderophore receptor</fullName>
    </submittedName>
</protein>
<keyword evidence="8" id="KW-0408">Iron</keyword>
<evidence type="ECO:0000256" key="17">
    <source>
        <dbReference type="SAM" id="SignalP"/>
    </source>
</evidence>
<comment type="similarity">
    <text evidence="2 14 16">Belongs to the TonB-dependent receptor family.</text>
</comment>
<dbReference type="InterPro" id="IPR000531">
    <property type="entry name" value="Beta-barrel_TonB"/>
</dbReference>
<evidence type="ECO:0000256" key="9">
    <source>
        <dbReference type="ARBA" id="ARBA00023065"/>
    </source>
</evidence>
<dbReference type="PROSITE" id="PS01156">
    <property type="entry name" value="TONB_DEPENDENT_REC_2"/>
    <property type="match status" value="1"/>
</dbReference>
<name>A0ABU7HS01_9PSED</name>
<evidence type="ECO:0000256" key="3">
    <source>
        <dbReference type="ARBA" id="ARBA00022448"/>
    </source>
</evidence>
<dbReference type="Pfam" id="PF00593">
    <property type="entry name" value="TonB_dep_Rec_b-barrel"/>
    <property type="match status" value="1"/>
</dbReference>
<dbReference type="PROSITE" id="PS52016">
    <property type="entry name" value="TONB_DEPENDENT_REC_3"/>
    <property type="match status" value="1"/>
</dbReference>
<dbReference type="Gene3D" id="2.170.130.10">
    <property type="entry name" value="TonB-dependent receptor, plug domain"/>
    <property type="match status" value="1"/>
</dbReference>
<evidence type="ECO:0000256" key="15">
    <source>
        <dbReference type="PROSITE-ProRule" id="PRU10144"/>
    </source>
</evidence>
<dbReference type="Proteomes" id="UP001335100">
    <property type="component" value="Unassembled WGS sequence"/>
</dbReference>
<evidence type="ECO:0000256" key="12">
    <source>
        <dbReference type="ARBA" id="ARBA00023170"/>
    </source>
</evidence>
<dbReference type="PANTHER" id="PTHR32552">
    <property type="entry name" value="FERRICHROME IRON RECEPTOR-RELATED"/>
    <property type="match status" value="1"/>
</dbReference>
<evidence type="ECO:0000313" key="19">
    <source>
        <dbReference type="EMBL" id="MEE1934313.1"/>
    </source>
</evidence>
<evidence type="ECO:0000256" key="13">
    <source>
        <dbReference type="ARBA" id="ARBA00023237"/>
    </source>
</evidence>
<comment type="caution">
    <text evidence="19">The sequence shown here is derived from an EMBL/GenBank/DDBJ whole genome shotgun (WGS) entry which is preliminary data.</text>
</comment>
<keyword evidence="10 16" id="KW-0798">TonB box</keyword>
<evidence type="ECO:0000256" key="8">
    <source>
        <dbReference type="ARBA" id="ARBA00023004"/>
    </source>
</evidence>
<feature type="short sequence motif" description="TonB C-terminal box" evidence="15">
    <location>
        <begin position="803"/>
        <end position="820"/>
    </location>
</feature>